<dbReference type="OrthoDB" id="9775406at2"/>
<reference evidence="5 6" key="1">
    <citation type="submission" date="2017-03" db="EMBL/GenBank/DDBJ databases">
        <authorList>
            <person name="Afonso C.L."/>
            <person name="Miller P.J."/>
            <person name="Scott M.A."/>
            <person name="Spackman E."/>
            <person name="Goraichik I."/>
            <person name="Dimitrov K.M."/>
            <person name="Suarez D.L."/>
            <person name="Swayne D.E."/>
        </authorList>
    </citation>
    <scope>NUCLEOTIDE SEQUENCE [LARGE SCALE GENOMIC DNA]</scope>
    <source>
        <strain evidence="5">PRJEB14757</strain>
    </source>
</reference>
<dbReference type="EMBL" id="FWEV01000111">
    <property type="protein sequence ID" value="SLM29799.1"/>
    <property type="molecule type" value="Genomic_DNA"/>
</dbReference>
<dbReference type="InterPro" id="IPR011042">
    <property type="entry name" value="6-blade_b-propeller_TolB-like"/>
</dbReference>
<keyword evidence="3" id="KW-0325">Glycoprotein</keyword>
<evidence type="ECO:0000313" key="6">
    <source>
        <dbReference type="Proteomes" id="UP000191931"/>
    </source>
</evidence>
<keyword evidence="6" id="KW-1185">Reference proteome</keyword>
<dbReference type="GO" id="GO:0016787">
    <property type="term" value="F:hydrolase activity"/>
    <property type="evidence" value="ECO:0007669"/>
    <property type="project" value="TreeGrafter"/>
</dbReference>
<dbReference type="PANTHER" id="PTHR10426">
    <property type="entry name" value="STRICTOSIDINE SYNTHASE-RELATED"/>
    <property type="match status" value="1"/>
</dbReference>
<dbReference type="AlphaFoldDB" id="A0A1W1HBI4"/>
<evidence type="ECO:0000259" key="4">
    <source>
        <dbReference type="Pfam" id="PF03088"/>
    </source>
</evidence>
<dbReference type="PANTHER" id="PTHR10426:SF88">
    <property type="entry name" value="ADIPOCYTE PLASMA MEMBRANE-ASSOCIATED PROTEIN HEMOMUCIN-RELATED"/>
    <property type="match status" value="1"/>
</dbReference>
<dbReference type="GO" id="GO:0012505">
    <property type="term" value="C:endomembrane system"/>
    <property type="evidence" value="ECO:0007669"/>
    <property type="project" value="TreeGrafter"/>
</dbReference>
<evidence type="ECO:0000313" key="5">
    <source>
        <dbReference type="EMBL" id="SLM29799.1"/>
    </source>
</evidence>
<protein>
    <recommendedName>
        <fullName evidence="4">Strictosidine synthase conserved region domain-containing protein</fullName>
    </recommendedName>
</protein>
<accession>A0A1W1HBI4</accession>
<dbReference type="Pfam" id="PF20067">
    <property type="entry name" value="SSL_N"/>
    <property type="match status" value="1"/>
</dbReference>
<dbReference type="InterPro" id="IPR018119">
    <property type="entry name" value="Strictosidine_synth_cons-reg"/>
</dbReference>
<evidence type="ECO:0000256" key="1">
    <source>
        <dbReference type="ARBA" id="ARBA00009191"/>
    </source>
</evidence>
<gene>
    <name evidence="5" type="ORF">MTBBW1_1990002</name>
</gene>
<dbReference type="RefSeq" id="WP_080806975.1">
    <property type="nucleotide sequence ID" value="NZ_LT828555.1"/>
</dbReference>
<proteinExistence type="inferred from homology"/>
<sequence length="352" mass="39540">MKRMVLGLVVIIASLMSYFFVQSTPVDSIAYTPPPAPSLNGVMTPNTLLQKAILLGKGKFDGPEDTAIDSKGRIYAGTQDGKIVRLLQDGTLETFAETQGRPLGIQFDDKQNLIVCDAYRGLLSIDLKGNIKILSTSAEGTPFQFTDALDIATDGSIYFTDASYKYAQSEYLYDLLESRPNGRFMKYNPATGKTTVLLKDLYFANGVALSQNEDFVLINETYRYRITRYWLKGIDKGNKEIFIDNLPGFPDNISSNRNGRFWVALFTIRNPIADALHPFPFLKDQMSKLPKIFWPKPKPYGLVIALDEQGNITQSLHDPTGKHLKEVTSVREYSGYLYLGSLHNDRIGKYRL</sequence>
<name>A0A1W1HBI4_9BACT</name>
<dbReference type="Pfam" id="PF03088">
    <property type="entry name" value="Str_synth"/>
    <property type="match status" value="1"/>
</dbReference>
<feature type="domain" description="Strictosidine synthase conserved region" evidence="4">
    <location>
        <begin position="147"/>
        <end position="233"/>
    </location>
</feature>
<dbReference type="STRING" id="1246637.MTBBW1_1990002"/>
<comment type="similarity">
    <text evidence="1">Belongs to the strictosidine synthase family.</text>
</comment>
<evidence type="ECO:0000256" key="3">
    <source>
        <dbReference type="ARBA" id="ARBA00023180"/>
    </source>
</evidence>
<keyword evidence="2" id="KW-0597">Phosphoprotein</keyword>
<evidence type="ECO:0000256" key="2">
    <source>
        <dbReference type="ARBA" id="ARBA00022553"/>
    </source>
</evidence>
<organism evidence="5 6">
    <name type="scientific">Desulfamplus magnetovallimortis</name>
    <dbReference type="NCBI Taxonomy" id="1246637"/>
    <lineage>
        <taxon>Bacteria</taxon>
        <taxon>Pseudomonadati</taxon>
        <taxon>Thermodesulfobacteriota</taxon>
        <taxon>Desulfobacteria</taxon>
        <taxon>Desulfobacterales</taxon>
        <taxon>Desulfobacteraceae</taxon>
        <taxon>Desulfamplus</taxon>
    </lineage>
</organism>
<dbReference type="SUPFAM" id="SSF63829">
    <property type="entry name" value="Calcium-dependent phosphotriesterase"/>
    <property type="match status" value="1"/>
</dbReference>
<dbReference type="Gene3D" id="2.120.10.30">
    <property type="entry name" value="TolB, C-terminal domain"/>
    <property type="match status" value="1"/>
</dbReference>
<dbReference type="FunFam" id="2.120.10.30:FF:000066">
    <property type="entry name" value="ABC transporter permease protein"/>
    <property type="match status" value="1"/>
</dbReference>
<dbReference type="Proteomes" id="UP000191931">
    <property type="component" value="Unassembled WGS sequence"/>
</dbReference>